<feature type="domain" description="Pre-mRNA-splicing factor SYF1 central HAT repeats" evidence="8">
    <location>
        <begin position="177"/>
        <end position="288"/>
    </location>
</feature>
<evidence type="ECO:0000259" key="9">
    <source>
        <dbReference type="Pfam" id="PF23233"/>
    </source>
</evidence>
<dbReference type="InterPro" id="IPR011990">
    <property type="entry name" value="TPR-like_helical_dom_sf"/>
</dbReference>
<dbReference type="InterPro" id="IPR056350">
    <property type="entry name" value="HAT_Syf1_central"/>
</dbReference>
<keyword evidence="5" id="KW-0677">Repeat</keyword>
<dbReference type="OrthoDB" id="10067343at2759"/>
<dbReference type="SUPFAM" id="SSF48452">
    <property type="entry name" value="TPR-like"/>
    <property type="match status" value="2"/>
</dbReference>
<comment type="caution">
    <text evidence="10">The sequence shown here is derived from an EMBL/GenBank/DDBJ whole genome shotgun (WGS) entry which is preliminary data.</text>
</comment>
<dbReference type="Pfam" id="PF23233">
    <property type="entry name" value="HAT_Syf1_CNRKL1_N"/>
    <property type="match status" value="1"/>
</dbReference>
<evidence type="ECO:0000256" key="5">
    <source>
        <dbReference type="ARBA" id="ARBA00022737"/>
    </source>
</evidence>
<dbReference type="InterPro" id="IPR045075">
    <property type="entry name" value="Syf1-like"/>
</dbReference>
<dbReference type="GO" id="GO:0071014">
    <property type="term" value="C:post-mRNA release spliceosomal complex"/>
    <property type="evidence" value="ECO:0007669"/>
    <property type="project" value="TreeGrafter"/>
</dbReference>
<dbReference type="PANTHER" id="PTHR11246">
    <property type="entry name" value="PRE-MRNA SPLICING FACTOR"/>
    <property type="match status" value="1"/>
</dbReference>
<dbReference type="FunFam" id="1.25.40.10:FF:000182">
    <property type="entry name" value="Pre-mRNA-splicing factor SYF1"/>
    <property type="match status" value="1"/>
</dbReference>
<dbReference type="InterPro" id="IPR055433">
    <property type="entry name" value="HAT_Syf1-like_N"/>
</dbReference>
<dbReference type="Gene3D" id="1.25.40.10">
    <property type="entry name" value="Tetratricopeptide repeat domain"/>
    <property type="match status" value="1"/>
</dbReference>
<evidence type="ECO:0000256" key="7">
    <source>
        <dbReference type="ARBA" id="ARBA00023242"/>
    </source>
</evidence>
<reference evidence="10" key="1">
    <citation type="submission" date="2020-01" db="EMBL/GenBank/DDBJ databases">
        <authorList>
            <person name="Mishra B."/>
        </authorList>
    </citation>
    <scope>NUCLEOTIDE SEQUENCE [LARGE SCALE GENOMIC DNA]</scope>
</reference>
<keyword evidence="3" id="KW-0507">mRNA processing</keyword>
<dbReference type="EMBL" id="CACVBM020001085">
    <property type="protein sequence ID" value="CAA7029607.1"/>
    <property type="molecule type" value="Genomic_DNA"/>
</dbReference>
<keyword evidence="11" id="KW-1185">Reference proteome</keyword>
<evidence type="ECO:0008006" key="12">
    <source>
        <dbReference type="Google" id="ProtNLM"/>
    </source>
</evidence>
<comment type="similarity">
    <text evidence="2">Belongs to the crooked-neck family.</text>
</comment>
<dbReference type="PANTHER" id="PTHR11246:SF5">
    <property type="entry name" value="PRE-MRNA-SPLICING FACTOR SYF1"/>
    <property type="match status" value="1"/>
</dbReference>
<dbReference type="Pfam" id="PF23220">
    <property type="entry name" value="HAT_Syf1_M"/>
    <property type="match status" value="1"/>
</dbReference>
<gene>
    <name evidence="10" type="ORF">MERR_LOCUS16842</name>
</gene>
<dbReference type="InterPro" id="IPR003107">
    <property type="entry name" value="HAT"/>
</dbReference>
<protein>
    <recommendedName>
        <fullName evidence="12">Suppressor of forked domain-containing protein</fullName>
    </recommendedName>
</protein>
<dbReference type="GO" id="GO:0000349">
    <property type="term" value="P:generation of catalytic spliceosome for first transesterification step"/>
    <property type="evidence" value="ECO:0007669"/>
    <property type="project" value="TreeGrafter"/>
</dbReference>
<comment type="subcellular location">
    <subcellularLocation>
        <location evidence="1">Nucleus</location>
    </subcellularLocation>
</comment>
<dbReference type="SMART" id="SM00386">
    <property type="entry name" value="HAT"/>
    <property type="match status" value="4"/>
</dbReference>
<evidence type="ECO:0000256" key="3">
    <source>
        <dbReference type="ARBA" id="ARBA00022664"/>
    </source>
</evidence>
<evidence type="ECO:0000256" key="6">
    <source>
        <dbReference type="ARBA" id="ARBA00023187"/>
    </source>
</evidence>
<sequence>MTTETATATIFFPSSEDLVHEEIVLRNPNTLKPWWRYLISKSDSPFKERFVIYERALKALPGSYKLWYAYLRERLNAVRDLPVIHPQYEGLNNTFERALVTMHRMPKIWLMYLQTLTEQKLITKTRRTFDRALRALPVTQHGRIWESYLEFASQEGIPVETALRVHRRYLRYDPSHIEDFIEFLLKSGRWQESAESLASLLNGEFQSSKGKSKYSLWMDLLDVVVHHADEVSGLDVDAIIRGGIRKYREEVGMLWNSLADYYVRKGLLEKARDIYEEGMMKAVTVRDSVLYSTCTRDLRKVVLRKEWN</sequence>
<organism evidence="10 11">
    <name type="scientific">Microthlaspi erraticum</name>
    <dbReference type="NCBI Taxonomy" id="1685480"/>
    <lineage>
        <taxon>Eukaryota</taxon>
        <taxon>Viridiplantae</taxon>
        <taxon>Streptophyta</taxon>
        <taxon>Embryophyta</taxon>
        <taxon>Tracheophyta</taxon>
        <taxon>Spermatophyta</taxon>
        <taxon>Magnoliopsida</taxon>
        <taxon>eudicotyledons</taxon>
        <taxon>Gunneridae</taxon>
        <taxon>Pentapetalae</taxon>
        <taxon>rosids</taxon>
        <taxon>malvids</taxon>
        <taxon>Brassicales</taxon>
        <taxon>Brassicaceae</taxon>
        <taxon>Coluteocarpeae</taxon>
        <taxon>Microthlaspi</taxon>
    </lineage>
</organism>
<evidence type="ECO:0000313" key="11">
    <source>
        <dbReference type="Proteomes" id="UP000467841"/>
    </source>
</evidence>
<dbReference type="GO" id="GO:0000974">
    <property type="term" value="C:Prp19 complex"/>
    <property type="evidence" value="ECO:0007669"/>
    <property type="project" value="TreeGrafter"/>
</dbReference>
<accession>A0A6D2IWW2</accession>
<keyword evidence="7" id="KW-0539">Nucleus</keyword>
<proteinExistence type="inferred from homology"/>
<dbReference type="GO" id="GO:0071007">
    <property type="term" value="C:U2-type catalytic step 2 spliceosome"/>
    <property type="evidence" value="ECO:0007669"/>
    <property type="project" value="TreeGrafter"/>
</dbReference>
<feature type="domain" description="Pre-mRNA-splicing factor Syf1-like N-terminal HAT-repeats" evidence="9">
    <location>
        <begin position="16"/>
        <end position="174"/>
    </location>
</feature>
<keyword evidence="4" id="KW-0747">Spliceosome</keyword>
<name>A0A6D2IWW2_9BRAS</name>
<dbReference type="Proteomes" id="UP000467841">
    <property type="component" value="Unassembled WGS sequence"/>
</dbReference>
<dbReference type="AlphaFoldDB" id="A0A6D2IWW2"/>
<evidence type="ECO:0000256" key="2">
    <source>
        <dbReference type="ARBA" id="ARBA00008644"/>
    </source>
</evidence>
<evidence type="ECO:0000256" key="4">
    <source>
        <dbReference type="ARBA" id="ARBA00022728"/>
    </source>
</evidence>
<evidence type="ECO:0000259" key="8">
    <source>
        <dbReference type="Pfam" id="PF23220"/>
    </source>
</evidence>
<evidence type="ECO:0000313" key="10">
    <source>
        <dbReference type="EMBL" id="CAA7029607.1"/>
    </source>
</evidence>
<keyword evidence="6" id="KW-0508">mRNA splicing</keyword>
<evidence type="ECO:0000256" key="1">
    <source>
        <dbReference type="ARBA" id="ARBA00004123"/>
    </source>
</evidence>